<dbReference type="Pfam" id="PF15519">
    <property type="entry name" value="RBM39linker"/>
    <property type="match status" value="1"/>
</dbReference>
<evidence type="ECO:0000256" key="2">
    <source>
        <dbReference type="ARBA" id="ARBA00022737"/>
    </source>
</evidence>
<organism evidence="7 8">
    <name type="scientific">Gracilariopsis chorda</name>
    <dbReference type="NCBI Taxonomy" id="448386"/>
    <lineage>
        <taxon>Eukaryota</taxon>
        <taxon>Rhodophyta</taxon>
        <taxon>Florideophyceae</taxon>
        <taxon>Rhodymeniophycidae</taxon>
        <taxon>Gracilariales</taxon>
        <taxon>Gracilariaceae</taxon>
        <taxon>Gracilariopsis</taxon>
    </lineage>
</organism>
<dbReference type="CDD" id="cd00590">
    <property type="entry name" value="RRM_SF"/>
    <property type="match status" value="1"/>
</dbReference>
<comment type="caution">
    <text evidence="7">The sequence shown here is derived from an EMBL/GenBank/DDBJ whole genome shotgun (WGS) entry which is preliminary data.</text>
</comment>
<name>A0A2V3J0J5_9FLOR</name>
<dbReference type="InterPro" id="IPR000504">
    <property type="entry name" value="RRM_dom"/>
</dbReference>
<evidence type="ECO:0000256" key="3">
    <source>
        <dbReference type="ARBA" id="ARBA00022884"/>
    </source>
</evidence>
<accession>A0A2V3J0J5</accession>
<keyword evidence="2" id="KW-0677">Repeat</keyword>
<feature type="domain" description="RRM" evidence="6">
    <location>
        <begin position="302"/>
        <end position="385"/>
    </location>
</feature>
<dbReference type="InterPro" id="IPR006509">
    <property type="entry name" value="RBM39_SF"/>
</dbReference>
<dbReference type="PANTHER" id="PTHR48036">
    <property type="entry name" value="SPLICING FACTOR (PAD-1), PUTATIVE (AFU_ORTHOLOGUE AFUA_1G15810)-RELATED"/>
    <property type="match status" value="1"/>
</dbReference>
<sequence length="396" mass="43172">MSGTSLCGFPVAIRRITNPSASKRNSRTDDPSYLHDRRPRGRPERQQEPGGTGVPNNNSIGWSTRRPIRPVDAYNNAQPAPTSAYAQKLVSIQELKRLLNPNNLPVGPTLITRDGYNNAVQHSTPSGATAVDDHLRVYVGSIPYQLSEAELTSVFEPYGHIQSIQLQREPSGRSNGFAIVEFSTAEAARKAVVVNGRVVAGKSLTVAVATQANRGGDASVGLIRNGHSSVAAAVDVNRKLVDRVPLPLVDVPGEIDEGRDGGLPMNTAQRVMLMQELSRGETMGTKLRGDLEKLKTSSKPSRCLVLSNMFDPATEESGFERELLEEVRDECMAKYGEVGHIHVETESHGIVYIRFGKIGEASKAKNDLSGRWFGGKKIVANFVDDEDYRERFPKAG</sequence>
<evidence type="ECO:0000256" key="5">
    <source>
        <dbReference type="SAM" id="MobiDB-lite"/>
    </source>
</evidence>
<dbReference type="EMBL" id="NBIV01000024">
    <property type="protein sequence ID" value="PXF47447.1"/>
    <property type="molecule type" value="Genomic_DNA"/>
</dbReference>
<dbReference type="InterPro" id="IPR012677">
    <property type="entry name" value="Nucleotide-bd_a/b_plait_sf"/>
</dbReference>
<dbReference type="GO" id="GO:0003723">
    <property type="term" value="F:RNA binding"/>
    <property type="evidence" value="ECO:0007669"/>
    <property type="project" value="UniProtKB-UniRule"/>
</dbReference>
<dbReference type="Pfam" id="PF00076">
    <property type="entry name" value="RRM_1"/>
    <property type="match status" value="1"/>
</dbReference>
<evidence type="ECO:0000313" key="8">
    <source>
        <dbReference type="Proteomes" id="UP000247409"/>
    </source>
</evidence>
<dbReference type="STRING" id="448386.A0A2V3J0J5"/>
<protein>
    <submittedName>
        <fullName evidence="7">RNA-binding protein rsd1</fullName>
    </submittedName>
</protein>
<dbReference type="SUPFAM" id="SSF54928">
    <property type="entry name" value="RNA-binding domain, RBD"/>
    <property type="match status" value="1"/>
</dbReference>
<evidence type="ECO:0000256" key="4">
    <source>
        <dbReference type="PROSITE-ProRule" id="PRU00176"/>
    </source>
</evidence>
<dbReference type="InterPro" id="IPR035979">
    <property type="entry name" value="RBD_domain_sf"/>
</dbReference>
<dbReference type="Gene3D" id="3.30.70.330">
    <property type="match status" value="2"/>
</dbReference>
<dbReference type="CDD" id="cd12285">
    <property type="entry name" value="RRM3_RBM39_like"/>
    <property type="match status" value="1"/>
</dbReference>
<keyword evidence="1" id="KW-0597">Phosphoprotein</keyword>
<dbReference type="SMART" id="SM00360">
    <property type="entry name" value="RRM"/>
    <property type="match status" value="2"/>
</dbReference>
<dbReference type="OrthoDB" id="5411533at2759"/>
<dbReference type="PROSITE" id="PS50102">
    <property type="entry name" value="RRM"/>
    <property type="match status" value="2"/>
</dbReference>
<gene>
    <name evidence="7" type="ORF">BWQ96_02778</name>
</gene>
<dbReference type="AlphaFoldDB" id="A0A2V3J0J5"/>
<dbReference type="InterPro" id="IPR029123">
    <property type="entry name" value="RBM39_linker"/>
</dbReference>
<reference evidence="7 8" key="1">
    <citation type="journal article" date="2018" name="Mol. Biol. Evol.">
        <title>Analysis of the draft genome of the red seaweed Gracilariopsis chorda provides insights into genome size evolution in Rhodophyta.</title>
        <authorList>
            <person name="Lee J."/>
            <person name="Yang E.C."/>
            <person name="Graf L."/>
            <person name="Yang J.H."/>
            <person name="Qiu H."/>
            <person name="Zel Zion U."/>
            <person name="Chan C.X."/>
            <person name="Stephens T.G."/>
            <person name="Weber A.P.M."/>
            <person name="Boo G.H."/>
            <person name="Boo S.M."/>
            <person name="Kim K.M."/>
            <person name="Shin Y."/>
            <person name="Jung M."/>
            <person name="Lee S.J."/>
            <person name="Yim H.S."/>
            <person name="Lee J.H."/>
            <person name="Bhattacharya D."/>
            <person name="Yoon H.S."/>
        </authorList>
    </citation>
    <scope>NUCLEOTIDE SEQUENCE [LARGE SCALE GENOMIC DNA]</scope>
    <source>
        <strain evidence="7 8">SKKU-2015</strain>
        <tissue evidence="7">Whole body</tissue>
    </source>
</reference>
<feature type="compositionally biased region" description="Basic and acidic residues" evidence="5">
    <location>
        <begin position="26"/>
        <end position="47"/>
    </location>
</feature>
<dbReference type="GO" id="GO:0005634">
    <property type="term" value="C:nucleus"/>
    <property type="evidence" value="ECO:0007669"/>
    <property type="project" value="InterPro"/>
</dbReference>
<feature type="domain" description="RRM" evidence="6">
    <location>
        <begin position="135"/>
        <end position="211"/>
    </location>
</feature>
<dbReference type="Proteomes" id="UP000247409">
    <property type="component" value="Unassembled WGS sequence"/>
</dbReference>
<evidence type="ECO:0000313" key="7">
    <source>
        <dbReference type="EMBL" id="PXF47447.1"/>
    </source>
</evidence>
<keyword evidence="3 4" id="KW-0694">RNA-binding</keyword>
<proteinExistence type="predicted"/>
<evidence type="ECO:0000256" key="1">
    <source>
        <dbReference type="ARBA" id="ARBA00022553"/>
    </source>
</evidence>
<dbReference type="GO" id="GO:0006397">
    <property type="term" value="P:mRNA processing"/>
    <property type="evidence" value="ECO:0007669"/>
    <property type="project" value="InterPro"/>
</dbReference>
<feature type="region of interest" description="Disordered" evidence="5">
    <location>
        <begin position="17"/>
        <end position="66"/>
    </location>
</feature>
<evidence type="ECO:0000259" key="6">
    <source>
        <dbReference type="PROSITE" id="PS50102"/>
    </source>
</evidence>
<keyword evidence="8" id="KW-1185">Reference proteome</keyword>